<dbReference type="Proteomes" id="UP000320055">
    <property type="component" value="Unassembled WGS sequence"/>
</dbReference>
<protein>
    <submittedName>
        <fullName evidence="1">Uncharacterized protein</fullName>
    </submittedName>
</protein>
<dbReference type="AlphaFoldDB" id="A0A563W5W2"/>
<keyword evidence="2" id="KW-1185">Reference proteome</keyword>
<evidence type="ECO:0000313" key="2">
    <source>
        <dbReference type="Proteomes" id="UP000320055"/>
    </source>
</evidence>
<organism evidence="1 2">
    <name type="scientific">Hyella patelloides LEGE 07179</name>
    <dbReference type="NCBI Taxonomy" id="945734"/>
    <lineage>
        <taxon>Bacteria</taxon>
        <taxon>Bacillati</taxon>
        <taxon>Cyanobacteriota</taxon>
        <taxon>Cyanophyceae</taxon>
        <taxon>Pleurocapsales</taxon>
        <taxon>Hyellaceae</taxon>
        <taxon>Hyella</taxon>
    </lineage>
</organism>
<sequence length="64" mass="7626">MTNFKEMSLKDLTNYVLAHRDDQSAWDEYVSRPRTNATRYPAPKNQKESDDQFEDFLRKQGKTI</sequence>
<dbReference type="RefSeq" id="WP_144868518.1">
    <property type="nucleotide sequence ID" value="NZ_LR213853.1"/>
</dbReference>
<proteinExistence type="predicted"/>
<gene>
    <name evidence="1" type="ORF">H1P_970006</name>
</gene>
<name>A0A563W5W2_9CYAN</name>
<dbReference type="InterPro" id="IPR054053">
    <property type="entry name" value="DUF6887"/>
</dbReference>
<reference evidence="1 2" key="1">
    <citation type="submission" date="2019-01" db="EMBL/GenBank/DDBJ databases">
        <authorList>
            <person name="Brito A."/>
        </authorList>
    </citation>
    <scope>NUCLEOTIDE SEQUENCE [LARGE SCALE GENOMIC DNA]</scope>
    <source>
        <strain evidence="1">1</strain>
    </source>
</reference>
<evidence type="ECO:0000313" key="1">
    <source>
        <dbReference type="EMBL" id="VEP18933.1"/>
    </source>
</evidence>
<dbReference type="EMBL" id="CAACVJ010000706">
    <property type="protein sequence ID" value="VEP18933.1"/>
    <property type="molecule type" value="Genomic_DNA"/>
</dbReference>
<accession>A0A563W5W2</accession>
<dbReference type="OrthoDB" id="426753at2"/>
<dbReference type="Pfam" id="PF21826">
    <property type="entry name" value="DUF6887"/>
    <property type="match status" value="1"/>
</dbReference>